<evidence type="ECO:0000256" key="1">
    <source>
        <dbReference type="ARBA" id="ARBA00004192"/>
    </source>
</evidence>
<dbReference type="InterPro" id="IPR026890">
    <property type="entry name" value="Mononeg_mRNAcap"/>
</dbReference>
<comment type="catalytic activity">
    <reaction evidence="20">
        <text>a 5'-end (5'-triphosphoguanosine)-adenylyl-adenylyl-cytidylyl-adenosine in mRNA + S-adenosyl-L-methionine = a 5'-end (5'-triphosphoguanosine)-(2'-O-methyladenylyl)-adenylyl-cytidylyl-adenosine in mRNA + S-adenosyl-L-homocysteine + H(+)</text>
        <dbReference type="Rhea" id="RHEA:65380"/>
        <dbReference type="Rhea" id="RHEA-COMP:16797"/>
        <dbReference type="Rhea" id="RHEA-COMP:16801"/>
        <dbReference type="ChEBI" id="CHEBI:15378"/>
        <dbReference type="ChEBI" id="CHEBI:57856"/>
        <dbReference type="ChEBI" id="CHEBI:59789"/>
        <dbReference type="ChEBI" id="CHEBI:156482"/>
        <dbReference type="ChEBI" id="CHEBI:156484"/>
    </reaction>
</comment>
<proteinExistence type="predicted"/>
<evidence type="ECO:0000256" key="10">
    <source>
        <dbReference type="ARBA" id="ARBA00022840"/>
    </source>
</evidence>
<keyword evidence="12" id="KW-0693">Viral RNA replication</keyword>
<dbReference type="GO" id="GO:0004482">
    <property type="term" value="F:mRNA 5'-cap (guanine-N7-)-methyltransferase activity"/>
    <property type="evidence" value="ECO:0007669"/>
    <property type="project" value="InterPro"/>
</dbReference>
<evidence type="ECO:0000256" key="17">
    <source>
        <dbReference type="ARBA" id="ARBA00024499"/>
    </source>
</evidence>
<keyword evidence="6" id="KW-0808">Transferase</keyword>
<evidence type="ECO:0000256" key="3">
    <source>
        <dbReference type="ARBA" id="ARBA00012494"/>
    </source>
</evidence>
<reference evidence="24" key="1">
    <citation type="journal article" date="2018" name="Nature">
        <title>The evolutionary history of vertebrate RNA viruses.</title>
        <authorList>
            <person name="Shi M."/>
            <person name="Lin X.D."/>
            <person name="Chen X."/>
            <person name="Tian J.H."/>
            <person name="Chen L.J."/>
            <person name="Li K."/>
            <person name="Wang W."/>
            <person name="Eden J.S."/>
            <person name="Shen J.J."/>
            <person name="Liu L."/>
            <person name="Holmes E.C."/>
            <person name="Zhang Y.Z."/>
        </authorList>
    </citation>
    <scope>NUCLEOTIDE SEQUENCE</scope>
    <source>
        <strain evidence="24">BHFishS58819</strain>
    </source>
</reference>
<evidence type="ECO:0000256" key="4">
    <source>
        <dbReference type="ARBA" id="ARBA00022484"/>
    </source>
</evidence>
<organism evidence="24">
    <name type="scientific">Beihai dimarhabodovirus 1</name>
    <dbReference type="NCBI Taxonomy" id="2116357"/>
    <lineage>
        <taxon>Viruses</taxon>
        <taxon>Riboviria</taxon>
        <taxon>Orthornavirae</taxon>
        <taxon>Negarnaviricota</taxon>
        <taxon>Haploviricotina</taxon>
        <taxon>Monjiviricetes</taxon>
        <taxon>Mononegavirales</taxon>
        <taxon>Rhabdoviridae</taxon>
    </lineage>
</organism>
<feature type="domain" description="RdRp catalytic" evidence="23">
    <location>
        <begin position="595"/>
        <end position="782"/>
    </location>
</feature>
<evidence type="ECO:0000256" key="22">
    <source>
        <dbReference type="ARBA" id="ARBA00048548"/>
    </source>
</evidence>
<evidence type="ECO:0000256" key="21">
    <source>
        <dbReference type="ARBA" id="ARBA00047370"/>
    </source>
</evidence>
<evidence type="ECO:0000256" key="8">
    <source>
        <dbReference type="ARBA" id="ARBA00022695"/>
    </source>
</evidence>
<evidence type="ECO:0000256" key="11">
    <source>
        <dbReference type="ARBA" id="ARBA00022844"/>
    </source>
</evidence>
<dbReference type="GO" id="GO:0003968">
    <property type="term" value="F:RNA-directed RNA polymerase activity"/>
    <property type="evidence" value="ECO:0007669"/>
    <property type="project" value="UniProtKB-KW"/>
</dbReference>
<evidence type="ECO:0000256" key="7">
    <source>
        <dbReference type="ARBA" id="ARBA00022691"/>
    </source>
</evidence>
<protein>
    <recommendedName>
        <fullName evidence="3">RNA-directed RNA polymerase</fullName>
        <ecNumber evidence="3">2.7.7.48</ecNumber>
    </recommendedName>
    <alternativeName>
        <fullName evidence="19">Replicase</fullName>
    </alternativeName>
    <alternativeName>
        <fullName evidence="18">Transcriptase</fullName>
    </alternativeName>
</protein>
<evidence type="ECO:0000256" key="6">
    <source>
        <dbReference type="ARBA" id="ARBA00022679"/>
    </source>
</evidence>
<keyword evidence="15" id="KW-0511">Multifunctional enzyme</keyword>
<accession>A0A2P1GMT7</accession>
<dbReference type="PROSITE" id="PS50526">
    <property type="entry name" value="RDRP_SSRNA_NEG_NONSEG"/>
    <property type="match status" value="1"/>
</dbReference>
<keyword evidence="5" id="KW-0507">mRNA processing</keyword>
<evidence type="ECO:0000256" key="12">
    <source>
        <dbReference type="ARBA" id="ARBA00022953"/>
    </source>
</evidence>
<keyword evidence="11" id="KW-0946">Virion</keyword>
<keyword evidence="13" id="KW-0506">mRNA capping</keyword>
<keyword evidence="9" id="KW-0547">Nucleotide-binding</keyword>
<comment type="subcellular location">
    <subcellularLocation>
        <location evidence="1">Host cytoplasm</location>
    </subcellularLocation>
    <subcellularLocation>
        <location evidence="2">Virion</location>
    </subcellularLocation>
</comment>
<dbReference type="GO" id="GO:0005524">
    <property type="term" value="F:ATP binding"/>
    <property type="evidence" value="ECO:0007669"/>
    <property type="project" value="UniProtKB-KW"/>
</dbReference>
<keyword evidence="14" id="KW-1035">Host cytoplasm</keyword>
<comment type="catalytic activity">
    <reaction evidence="16">
        <text>a 5'-end triphospho-adenylyl-adenylyl-cytidylyl-adenosine in mRNA + GDP + H(+) = a 5'-end (5'-triphosphoguanosine)-adenylyl-adenylyl-cytidylyl-adenosine in mRNA + diphosphate</text>
        <dbReference type="Rhea" id="RHEA:65436"/>
        <dbReference type="Rhea" id="RHEA-COMP:16797"/>
        <dbReference type="Rhea" id="RHEA-COMP:16799"/>
        <dbReference type="ChEBI" id="CHEBI:15378"/>
        <dbReference type="ChEBI" id="CHEBI:33019"/>
        <dbReference type="ChEBI" id="CHEBI:58189"/>
        <dbReference type="ChEBI" id="CHEBI:156484"/>
        <dbReference type="ChEBI" id="CHEBI:156503"/>
        <dbReference type="EC" id="2.7.7.88"/>
    </reaction>
</comment>
<dbReference type="EC" id="2.7.7.48" evidence="3"/>
<keyword evidence="7" id="KW-0949">S-adenosyl-L-methionine</keyword>
<dbReference type="GO" id="GO:0044423">
    <property type="term" value="C:virion component"/>
    <property type="evidence" value="ECO:0007669"/>
    <property type="project" value="UniProtKB-KW"/>
</dbReference>
<name>A0A2P1GMT7_9RHAB</name>
<keyword evidence="4" id="KW-0696">RNA-directed RNA polymerase</keyword>
<keyword evidence="10" id="KW-0067">ATP-binding</keyword>
<evidence type="ECO:0000256" key="2">
    <source>
        <dbReference type="ARBA" id="ARBA00004328"/>
    </source>
</evidence>
<evidence type="ECO:0000256" key="13">
    <source>
        <dbReference type="ARBA" id="ARBA00023042"/>
    </source>
</evidence>
<comment type="catalytic activity">
    <reaction evidence="21">
        <text>a 5'-end (5'-triphosphoguanosine)-adenylyl-adenylyl-cytidylyl-adenosine in mRNA + 2 S-adenosyl-L-methionine = a 5'-end (N(7)-methyl 5'-triphosphoguanosine)-(2'-O-methyladenylyl)-adenylyl-cytidylyl-adenosine in mRNA + 2 S-adenosyl-L-homocysteine + H(+)</text>
        <dbReference type="Rhea" id="RHEA:65376"/>
        <dbReference type="Rhea" id="RHEA-COMP:16797"/>
        <dbReference type="Rhea" id="RHEA-COMP:16798"/>
        <dbReference type="ChEBI" id="CHEBI:15378"/>
        <dbReference type="ChEBI" id="CHEBI:57856"/>
        <dbReference type="ChEBI" id="CHEBI:59789"/>
        <dbReference type="ChEBI" id="CHEBI:156483"/>
        <dbReference type="ChEBI" id="CHEBI:156484"/>
        <dbReference type="EC" id="2.1.1.375"/>
    </reaction>
</comment>
<evidence type="ECO:0000256" key="20">
    <source>
        <dbReference type="ARBA" id="ARBA00047332"/>
    </source>
</evidence>
<evidence type="ECO:0000256" key="16">
    <source>
        <dbReference type="ARBA" id="ARBA00024494"/>
    </source>
</evidence>
<evidence type="ECO:0000256" key="18">
    <source>
        <dbReference type="ARBA" id="ARBA00030436"/>
    </source>
</evidence>
<dbReference type="EMBL" id="MG600012">
    <property type="protein sequence ID" value="AVM87284.1"/>
    <property type="molecule type" value="Viral_cRNA"/>
</dbReference>
<dbReference type="Pfam" id="PF14318">
    <property type="entry name" value="Mononeg_mRNAcap"/>
    <property type="match status" value="1"/>
</dbReference>
<comment type="catalytic activity">
    <reaction evidence="17">
        <text>a 5'-end (5'-triphosphoguanosine)-(2'-O-methyladenylyl)-adenylyl-cytidylyl-adenosine in mRNA + S-adenosyl-L-methionine = a 5'-end (N(7)-methyl 5'-triphosphoguanosine)-(2'-O-methyladenylyl)-adenylyl-cytidylyl-adenosine in mRNA + S-adenosyl-L-homocysteine</text>
        <dbReference type="Rhea" id="RHEA:65440"/>
        <dbReference type="Rhea" id="RHEA-COMP:16798"/>
        <dbReference type="Rhea" id="RHEA-COMP:16801"/>
        <dbReference type="ChEBI" id="CHEBI:57856"/>
        <dbReference type="ChEBI" id="CHEBI:59789"/>
        <dbReference type="ChEBI" id="CHEBI:156482"/>
        <dbReference type="ChEBI" id="CHEBI:156483"/>
    </reaction>
</comment>
<comment type="catalytic activity">
    <reaction evidence="22">
        <text>GTP + H2O = GDP + phosphate + H(+)</text>
        <dbReference type="Rhea" id="RHEA:19669"/>
        <dbReference type="ChEBI" id="CHEBI:15377"/>
        <dbReference type="ChEBI" id="CHEBI:15378"/>
        <dbReference type="ChEBI" id="CHEBI:37565"/>
        <dbReference type="ChEBI" id="CHEBI:43474"/>
        <dbReference type="ChEBI" id="CHEBI:58189"/>
    </reaction>
</comment>
<evidence type="ECO:0000256" key="19">
    <source>
        <dbReference type="ARBA" id="ARBA00031012"/>
    </source>
</evidence>
<dbReference type="Pfam" id="PF00946">
    <property type="entry name" value="Mononeg_RNA_pol"/>
    <property type="match status" value="1"/>
</dbReference>
<dbReference type="InterPro" id="IPR014023">
    <property type="entry name" value="Mononeg_RNA_pol_cat"/>
</dbReference>
<evidence type="ECO:0000256" key="14">
    <source>
        <dbReference type="ARBA" id="ARBA00023200"/>
    </source>
</evidence>
<evidence type="ECO:0000259" key="23">
    <source>
        <dbReference type="PROSITE" id="PS50526"/>
    </source>
</evidence>
<sequence>MNHYDINLDEPFHDYGAVDDSIDNPSSLLMEEDFSLNSPIIVDDMKWAYGIKEGLNCTLEYTQYVQTFRMLTSHRDIKMHDMNHYYEMIWDNIIVHRTQMTQHSSAFKNISESLSSISIEVLGDFLRYIGDDCSVFALNTFKGYLTSNLNNPAVQQYIYKNEIWRLLVILINCPDDIEGVSKQLSEDYPFFQVLGSVCPGIIDVSIHGDEFTVGKGLVLAGNDKLPLNRCLVLMIKDIFLARRNTLIFCRVINPSHSFYLVDKLIELYEKGDLIIKVNGAQGYKAVKLLEPVCLNRLAELSEDSRDIPPVTNFSQFLESSIEDLQSEGILCKDFLDVVKWPFCPEDVSYIFGVYRHWGHPIINWEAGLVKLHHNVTMKKDIDEQYVNKLASDLAYKLIKKEFDRTGRFPVKDLQEGDPFFQCQEQNCWPSDSTIVQFGANWHHLNFTGLFTVPETFSLSDILDDKALSCDRDVLKNALMNNNLGSPSLRRVLLAFLGRENVEVMDLLKQIDKEGIPLLQSVIGLRAKERELKEEGRFFSLMTFIIRIYFVLTEMMIAEFILPVFPEITMTDDMTKVYSKMYAKVPGHGGGYPDKVTYAYHIDYEKWNNHQRYESTAPIFQVIDKALGFSNLITRTHEIFQNCLVYHANSPHLFRINESYEGENTSQARVCWNGQDGGFEGLRQKGWSVISLLMILDCAAKTHTKVEVLAQGDNQIICPSYKVVTGRIGDVRSNNLFSIKRSATQLIKSISQGAKKLGLLIKGSETWASSNFLVYGKNLLFNRKMLPVESKRLSRASCLNNDQLPTLKNNLSTVATTCLTIAQQSPTVSPSMFAFVILGREIIEDTFVYSPILNSSIDENLTDMSMSLLLFLDGGLGGLGGCSLNRFMIRQFPDGITESLSFWKTLHQTTDSSAVKELCMLAGNVELRDENTDYISKLIESPESLNLKRETEADNIVKDLIQTELVNRASDINNQSIRQLIQYYERNNHLFLMWLAKIRPFFPRFLSELFSSSGFGYTESIINLFRNSRTIRTKFSRRFSVSIRSKVCKSEKEGVKRLWNRPPVREMWSCSATYADELRNKGWGFQTIGCTAPHPGEYMSKLSTVEEKKGVSIRRDPESFPSVIHTSNCKPYLGSSTQEHTSLYKSWERKSEFHILKKPFKMQSAIGWFVPPEGNICKTMRNNLKTFSDVDVTRMFSHAPKRTGCAIHRFRSSRVSNGGFSPISLNLPSCIYLTSDGFKENNIDGKNYDFLYQATLIYLQTSYCERMYWERAHPVMFSHWSCEGCLREVEEIQLTNPEEFNMFPNFRSVEGSFIPKELLADFYPPSISFSNEEDLMSAGSQLDFSVGLSQAILLLNSIKRESIFETSKIFPVTIPPKMNAHLYFLGLLCGIYCFTLTTCALYSRPGKGLSDSSIREKLATCIYQFCSQDEVYSLSISSSIKQLTNKHNPNLTHDFPQSSRNFMKDVSGTLISLLGSYDLKGLDKSIASHKWLLFSEMLNSENVAPLLCWEILTSKHSSLTTKQSKMCKVMKESSIPENRREMLNSIHHEHAFYDVEIRHACKHRQKVIKDTYTAPICERVSVGYEEVKVECTTRRVVPDQLSRSFCGFRCSRTETIFDDSHYIWRDVLEKSEVNGKRILIVGEGSSGVAAWLISRYPTTEIKVYQPHSVRNIGGGGFLPDLPVCLSSLPPKLKERVDVSEFFNHPKEFTTSKEWKRALDWSPNVIIVNDISGERKEISAMSFSESVSSLVNDTKVFWRSNSFIKLGNDTHPFDWLARCFYNCKLRHPKYVDDCLTEVVMVAQQLMIQTTKMFVSGHTIDHLMESIKFYECPYEKLRRVSIYQSQIFTTIMHNDRDSALSSIIYLVRQTSMNESDISEILGMLISDIWNRSVPSLSIYLVLKVIQSLFSIYPGREPSLISHNKFKKLLSMILGVCLYTEISSRNYIKSAEAMTKSAENVSLWLTTKRIIIDYKEGMLSVQIGDCWHDIEAWFSAFTRLSQTVATSSMPSQEEIVSLWCGRGNFRDLVIVNDRLNCPWILKMDNLKMPRKCRFIKSVTEYHLDSDSN</sequence>
<evidence type="ECO:0000313" key="24">
    <source>
        <dbReference type="EMBL" id="AVM87284.1"/>
    </source>
</evidence>
<evidence type="ECO:0000256" key="9">
    <source>
        <dbReference type="ARBA" id="ARBA00022741"/>
    </source>
</evidence>
<evidence type="ECO:0000256" key="15">
    <source>
        <dbReference type="ARBA" id="ARBA00023268"/>
    </source>
</evidence>
<keyword evidence="8" id="KW-0548">Nucleotidyltransferase</keyword>
<evidence type="ECO:0000256" key="5">
    <source>
        <dbReference type="ARBA" id="ARBA00022664"/>
    </source>
</evidence>
<dbReference type="GO" id="GO:0030430">
    <property type="term" value="C:host cell cytoplasm"/>
    <property type="evidence" value="ECO:0007669"/>
    <property type="project" value="UniProtKB-SubCell"/>
</dbReference>